<sequence length="120" mass="13254">MPTHNFYFLSCTSLDLWTTLPTSAREMIVLSGSHTIGHTHCNGISPNLYNYTGQDSLTDTNPNLDTNVADSLKNTCPKGNRFNIVDMDSSPNTFDSGYFDGYSGTPVDFGYSSRLSYSQM</sequence>
<organism evidence="10 11">
    <name type="scientific">Riccia sorocarpa</name>
    <dbReference type="NCBI Taxonomy" id="122646"/>
    <lineage>
        <taxon>Eukaryota</taxon>
        <taxon>Viridiplantae</taxon>
        <taxon>Streptophyta</taxon>
        <taxon>Embryophyta</taxon>
        <taxon>Marchantiophyta</taxon>
        <taxon>Marchantiopsida</taxon>
        <taxon>Marchantiidae</taxon>
        <taxon>Marchantiales</taxon>
        <taxon>Ricciaceae</taxon>
        <taxon>Riccia</taxon>
    </lineage>
</organism>
<feature type="binding site" evidence="7">
    <location>
        <position position="88"/>
    </location>
    <ligand>
        <name>Ca(2+)</name>
        <dbReference type="ChEBI" id="CHEBI:29108"/>
        <label>2</label>
    </ligand>
</feature>
<feature type="disulfide bond" evidence="8">
    <location>
        <begin position="41"/>
        <end position="76"/>
    </location>
</feature>
<evidence type="ECO:0000256" key="5">
    <source>
        <dbReference type="ARBA" id="ARBA00022723"/>
    </source>
</evidence>
<keyword evidence="7" id="KW-0106">Calcium</keyword>
<keyword evidence="11" id="KW-1185">Reference proteome</keyword>
<keyword evidence="5 7" id="KW-0479">Metal-binding</keyword>
<gene>
    <name evidence="10" type="ORF">R1sor_008692</name>
</gene>
<dbReference type="Pfam" id="PF00141">
    <property type="entry name" value="peroxidase"/>
    <property type="match status" value="1"/>
</dbReference>
<evidence type="ECO:0000256" key="3">
    <source>
        <dbReference type="ARBA" id="ARBA00022559"/>
    </source>
</evidence>
<evidence type="ECO:0000256" key="2">
    <source>
        <dbReference type="ARBA" id="ARBA00006873"/>
    </source>
</evidence>
<dbReference type="Proteomes" id="UP001633002">
    <property type="component" value="Unassembled WGS sequence"/>
</dbReference>
<evidence type="ECO:0000256" key="6">
    <source>
        <dbReference type="ARBA" id="ARBA00023004"/>
    </source>
</evidence>
<evidence type="ECO:0000313" key="10">
    <source>
        <dbReference type="EMBL" id="KAL3695041.1"/>
    </source>
</evidence>
<evidence type="ECO:0000256" key="8">
    <source>
        <dbReference type="PIRSR" id="PIRSR600823-5"/>
    </source>
</evidence>
<proteinExistence type="inferred from homology"/>
<keyword evidence="3" id="KW-0560">Oxidoreductase</keyword>
<dbReference type="SUPFAM" id="SSF48113">
    <property type="entry name" value="Heme-dependent peroxidases"/>
    <property type="match status" value="1"/>
</dbReference>
<dbReference type="PROSITE" id="PS50873">
    <property type="entry name" value="PEROXIDASE_4"/>
    <property type="match status" value="1"/>
</dbReference>
<dbReference type="InterPro" id="IPR000823">
    <property type="entry name" value="Peroxidase_pln"/>
</dbReference>
<comment type="similarity">
    <text evidence="2">Belongs to the peroxidase family. Ascorbate peroxidase subfamily.</text>
</comment>
<feature type="domain" description="Plant heme peroxidase family profile" evidence="9">
    <location>
        <begin position="23"/>
        <end position="99"/>
    </location>
</feature>
<dbReference type="Gene3D" id="1.10.420.10">
    <property type="entry name" value="Peroxidase, domain 2"/>
    <property type="match status" value="1"/>
</dbReference>
<evidence type="ECO:0000256" key="7">
    <source>
        <dbReference type="PIRSR" id="PIRSR600823-3"/>
    </source>
</evidence>
<dbReference type="InterPro" id="IPR010255">
    <property type="entry name" value="Haem_peroxidase_sf"/>
</dbReference>
<feature type="binding site" evidence="7">
    <location>
        <position position="35"/>
    </location>
    <ligand>
        <name>Ca(2+)</name>
        <dbReference type="ChEBI" id="CHEBI:29108"/>
        <label>2</label>
    </ligand>
</feature>
<feature type="binding site" evidence="7">
    <location>
        <position position="95"/>
    </location>
    <ligand>
        <name>Ca(2+)</name>
        <dbReference type="ChEBI" id="CHEBI:29108"/>
        <label>2</label>
    </ligand>
</feature>
<evidence type="ECO:0000256" key="1">
    <source>
        <dbReference type="ARBA" id="ARBA00000189"/>
    </source>
</evidence>
<dbReference type="PROSITE" id="PS00435">
    <property type="entry name" value="PEROXIDASE_1"/>
    <property type="match status" value="1"/>
</dbReference>
<dbReference type="PANTHER" id="PTHR31517:SF48">
    <property type="entry name" value="PEROXIDASE 16-RELATED"/>
    <property type="match status" value="1"/>
</dbReference>
<comment type="catalytic activity">
    <reaction evidence="1">
        <text>2 a phenolic donor + H2O2 = 2 a phenolic radical donor + 2 H2O</text>
        <dbReference type="Rhea" id="RHEA:56136"/>
        <dbReference type="ChEBI" id="CHEBI:15377"/>
        <dbReference type="ChEBI" id="CHEBI:16240"/>
        <dbReference type="ChEBI" id="CHEBI:139520"/>
        <dbReference type="ChEBI" id="CHEBI:139521"/>
        <dbReference type="EC" id="1.11.1.7"/>
    </reaction>
</comment>
<protein>
    <recommendedName>
        <fullName evidence="9">Plant heme peroxidase family profile domain-containing protein</fullName>
    </recommendedName>
</protein>
<dbReference type="AlphaFoldDB" id="A0ABD3HVU0"/>
<keyword evidence="6 7" id="KW-0408">Iron</keyword>
<keyword evidence="3" id="KW-0575">Peroxidase</keyword>
<dbReference type="GO" id="GO:0046872">
    <property type="term" value="F:metal ion binding"/>
    <property type="evidence" value="ECO:0007669"/>
    <property type="project" value="UniProtKB-KW"/>
</dbReference>
<keyword evidence="4" id="KW-0349">Heme</keyword>
<dbReference type="InterPro" id="IPR002016">
    <property type="entry name" value="Haem_peroxidase"/>
</dbReference>
<comment type="cofactor">
    <cofactor evidence="7">
        <name>Ca(2+)</name>
        <dbReference type="ChEBI" id="CHEBI:29108"/>
    </cofactor>
    <text evidence="7">Binds 2 calcium ions per subunit.</text>
</comment>
<feature type="binding site" description="axial binding residue" evidence="7">
    <location>
        <position position="34"/>
    </location>
    <ligand>
        <name>heme b</name>
        <dbReference type="ChEBI" id="CHEBI:60344"/>
    </ligand>
    <ligandPart>
        <name>Fe</name>
        <dbReference type="ChEBI" id="CHEBI:18248"/>
    </ligandPart>
</feature>
<comment type="caution">
    <text evidence="10">The sequence shown here is derived from an EMBL/GenBank/DDBJ whole genome shotgun (WGS) entry which is preliminary data.</text>
</comment>
<dbReference type="InterPro" id="IPR019793">
    <property type="entry name" value="Peroxidases_heam-ligand_BS"/>
</dbReference>
<reference evidence="10 11" key="1">
    <citation type="submission" date="2024-09" db="EMBL/GenBank/DDBJ databases">
        <title>Chromosome-scale assembly of Riccia sorocarpa.</title>
        <authorList>
            <person name="Paukszto L."/>
        </authorList>
    </citation>
    <scope>NUCLEOTIDE SEQUENCE [LARGE SCALE GENOMIC DNA]</scope>
    <source>
        <strain evidence="10">LP-2024</strain>
        <tissue evidence="10">Aerial parts of the thallus</tissue>
    </source>
</reference>
<dbReference type="EMBL" id="JBJQOH010000003">
    <property type="protein sequence ID" value="KAL3695041.1"/>
    <property type="molecule type" value="Genomic_DNA"/>
</dbReference>
<dbReference type="PANTHER" id="PTHR31517">
    <property type="match status" value="1"/>
</dbReference>
<evidence type="ECO:0000259" key="9">
    <source>
        <dbReference type="PROSITE" id="PS50873"/>
    </source>
</evidence>
<comment type="cofactor">
    <cofactor evidence="7">
        <name>heme b</name>
        <dbReference type="ChEBI" id="CHEBI:60344"/>
    </cofactor>
    <text evidence="7">Binds 1 heme b (iron(II)-protoporphyrin IX) group per subunit.</text>
</comment>
<keyword evidence="8" id="KW-1015">Disulfide bond</keyword>
<evidence type="ECO:0000256" key="4">
    <source>
        <dbReference type="ARBA" id="ARBA00022617"/>
    </source>
</evidence>
<dbReference type="GO" id="GO:0140825">
    <property type="term" value="F:lactoperoxidase activity"/>
    <property type="evidence" value="ECO:0007669"/>
    <property type="project" value="UniProtKB-EC"/>
</dbReference>
<dbReference type="PRINTS" id="PR00458">
    <property type="entry name" value="PEROXIDASE"/>
</dbReference>
<accession>A0ABD3HVU0</accession>
<name>A0ABD3HVU0_9MARC</name>
<evidence type="ECO:0000313" key="11">
    <source>
        <dbReference type="Proteomes" id="UP001633002"/>
    </source>
</evidence>